<keyword evidence="3" id="KW-1185">Reference proteome</keyword>
<dbReference type="STRING" id="866536.Belba_0268"/>
<evidence type="ECO:0000313" key="2">
    <source>
        <dbReference type="EMBL" id="AFL82934.1"/>
    </source>
</evidence>
<dbReference type="KEGG" id="bbd:Belba_0268"/>
<name>I3Z116_BELBD</name>
<gene>
    <name evidence="2" type="ordered locus">Belba_0268</name>
</gene>
<dbReference type="PATRIC" id="fig|866536.3.peg.283"/>
<dbReference type="HOGENOM" id="CLU_1892086_0_0_10"/>
<dbReference type="Proteomes" id="UP000006050">
    <property type="component" value="Chromosome"/>
</dbReference>
<accession>I3Z116</accession>
<sequence>MHYCMKKFVHIALVTLLFFQGISANFDVCEQILKISSFFTHYEEHKVYGDSFYEYVIEDYVDKEANNSKHHNNTDNKDAPFHSHHAACHPIVFIANTDATLLKQSKLAEAKQFNLHSFSFNSRYLESLFQPPQV</sequence>
<reference evidence="3" key="1">
    <citation type="submission" date="2012-06" db="EMBL/GenBank/DDBJ databases">
        <title>The complete genome of Belliella baltica DSM 15883.</title>
        <authorList>
            <person name="Lucas S."/>
            <person name="Copeland A."/>
            <person name="Lapidus A."/>
            <person name="Goodwin L."/>
            <person name="Pitluck S."/>
            <person name="Peters L."/>
            <person name="Mikhailova N."/>
            <person name="Davenport K."/>
            <person name="Kyrpides N."/>
            <person name="Mavromatis K."/>
            <person name="Pagani I."/>
            <person name="Ivanova N."/>
            <person name="Ovchinnikova G."/>
            <person name="Zeytun A."/>
            <person name="Detter J.C."/>
            <person name="Han C."/>
            <person name="Land M."/>
            <person name="Hauser L."/>
            <person name="Markowitz V."/>
            <person name="Cheng J.-F."/>
            <person name="Hugenholtz P."/>
            <person name="Woyke T."/>
            <person name="Wu D."/>
            <person name="Tindall B."/>
            <person name="Pomrenke H."/>
            <person name="Brambilla E."/>
            <person name="Klenk H.-P."/>
            <person name="Eisen J.A."/>
        </authorList>
    </citation>
    <scope>NUCLEOTIDE SEQUENCE [LARGE SCALE GENOMIC DNA]</scope>
    <source>
        <strain evidence="3">DSM 15883 / CIP 108006 / LMG 21964 / BA134</strain>
    </source>
</reference>
<evidence type="ECO:0000256" key="1">
    <source>
        <dbReference type="SAM" id="SignalP"/>
    </source>
</evidence>
<dbReference type="AlphaFoldDB" id="I3Z116"/>
<protein>
    <submittedName>
        <fullName evidence="2">Uncharacterized protein</fullName>
    </submittedName>
</protein>
<feature type="signal peptide" evidence="1">
    <location>
        <begin position="1"/>
        <end position="24"/>
    </location>
</feature>
<evidence type="ECO:0000313" key="3">
    <source>
        <dbReference type="Proteomes" id="UP000006050"/>
    </source>
</evidence>
<dbReference type="eggNOG" id="ENOG5030DQF">
    <property type="taxonomic scope" value="Bacteria"/>
</dbReference>
<organism evidence="2 3">
    <name type="scientific">Belliella baltica (strain DSM 15883 / CIP 108006 / LMG 21964 / BA134)</name>
    <dbReference type="NCBI Taxonomy" id="866536"/>
    <lineage>
        <taxon>Bacteria</taxon>
        <taxon>Pseudomonadati</taxon>
        <taxon>Bacteroidota</taxon>
        <taxon>Cytophagia</taxon>
        <taxon>Cytophagales</taxon>
        <taxon>Cyclobacteriaceae</taxon>
        <taxon>Belliella</taxon>
    </lineage>
</organism>
<feature type="chain" id="PRO_5003683958" evidence="1">
    <location>
        <begin position="25"/>
        <end position="134"/>
    </location>
</feature>
<dbReference type="EMBL" id="CP003281">
    <property type="protein sequence ID" value="AFL82934.1"/>
    <property type="molecule type" value="Genomic_DNA"/>
</dbReference>
<proteinExistence type="predicted"/>
<keyword evidence="1" id="KW-0732">Signal</keyword>